<evidence type="ECO:0000256" key="6">
    <source>
        <dbReference type="SAM" id="MobiDB-lite"/>
    </source>
</evidence>
<feature type="non-terminal residue" evidence="9">
    <location>
        <position position="1"/>
    </location>
</feature>
<evidence type="ECO:0000256" key="2">
    <source>
        <dbReference type="ARBA" id="ARBA00022525"/>
    </source>
</evidence>
<keyword evidence="3 7" id="KW-0732">Signal</keyword>
<name>A0A5J9SDC9_9POAL</name>
<proteinExistence type="inferred from homology"/>
<dbReference type="PROSITE" id="PS51473">
    <property type="entry name" value="GNK2"/>
    <property type="match status" value="1"/>
</dbReference>
<dbReference type="Pfam" id="PF01657">
    <property type="entry name" value="Stress-antifung"/>
    <property type="match status" value="1"/>
</dbReference>
<dbReference type="AlphaFoldDB" id="A0A5J9SDC9"/>
<dbReference type="Gramene" id="TVT97131">
    <property type="protein sequence ID" value="TVT97131"/>
    <property type="gene ID" value="EJB05_57642"/>
</dbReference>
<dbReference type="Proteomes" id="UP000324897">
    <property type="component" value="Unassembled WGS sequence"/>
</dbReference>
<keyword evidence="2" id="KW-0964">Secreted</keyword>
<evidence type="ECO:0000256" key="1">
    <source>
        <dbReference type="ARBA" id="ARBA00004613"/>
    </source>
</evidence>
<dbReference type="PANTHER" id="PTHR32411">
    <property type="entry name" value="CYSTEINE-RICH REPEAT SECRETORY PROTEIN 38-RELATED"/>
    <property type="match status" value="1"/>
</dbReference>
<evidence type="ECO:0000256" key="3">
    <source>
        <dbReference type="ARBA" id="ARBA00022729"/>
    </source>
</evidence>
<feature type="signal peptide" evidence="7">
    <location>
        <begin position="1"/>
        <end position="29"/>
    </location>
</feature>
<dbReference type="PANTHER" id="PTHR32411:SF43">
    <property type="entry name" value="CYSTEINE-RICH REPEAT SECRETORY PROTEIN 38"/>
    <property type="match status" value="1"/>
</dbReference>
<evidence type="ECO:0000313" key="9">
    <source>
        <dbReference type="EMBL" id="TVT97131.1"/>
    </source>
</evidence>
<accession>A0A5J9SDC9</accession>
<evidence type="ECO:0000259" key="8">
    <source>
        <dbReference type="PROSITE" id="PS51473"/>
    </source>
</evidence>
<comment type="subcellular location">
    <subcellularLocation>
        <location evidence="1">Secreted</location>
    </subcellularLocation>
</comment>
<keyword evidence="4" id="KW-0677">Repeat</keyword>
<evidence type="ECO:0000256" key="4">
    <source>
        <dbReference type="ARBA" id="ARBA00022737"/>
    </source>
</evidence>
<dbReference type="OrthoDB" id="695453at2759"/>
<evidence type="ECO:0000313" key="10">
    <source>
        <dbReference type="Proteomes" id="UP000324897"/>
    </source>
</evidence>
<protein>
    <recommendedName>
        <fullName evidence="8">Gnk2-homologous domain-containing protein</fullName>
    </recommendedName>
</protein>
<dbReference type="InterPro" id="IPR038408">
    <property type="entry name" value="GNK2_sf"/>
</dbReference>
<keyword evidence="10" id="KW-1185">Reference proteome</keyword>
<feature type="domain" description="Gnk2-homologous" evidence="8">
    <location>
        <begin position="35"/>
        <end position="140"/>
    </location>
</feature>
<evidence type="ECO:0000256" key="5">
    <source>
        <dbReference type="ARBA" id="ARBA00038515"/>
    </source>
</evidence>
<gene>
    <name evidence="9" type="ORF">EJB05_57642</name>
</gene>
<dbReference type="InterPro" id="IPR002902">
    <property type="entry name" value="GNK2"/>
</dbReference>
<reference evidence="9 10" key="1">
    <citation type="journal article" date="2019" name="Sci. Rep.">
        <title>A high-quality genome of Eragrostis curvula grass provides insights into Poaceae evolution and supports new strategies to enhance forage quality.</title>
        <authorList>
            <person name="Carballo J."/>
            <person name="Santos B.A.C.M."/>
            <person name="Zappacosta D."/>
            <person name="Garbus I."/>
            <person name="Selva J.P."/>
            <person name="Gallo C.A."/>
            <person name="Diaz A."/>
            <person name="Albertini E."/>
            <person name="Caccamo M."/>
            <person name="Echenique V."/>
        </authorList>
    </citation>
    <scope>NUCLEOTIDE SEQUENCE [LARGE SCALE GENOMIC DNA]</scope>
    <source>
        <strain evidence="10">cv. Victoria</strain>
        <tissue evidence="9">Leaf</tissue>
    </source>
</reference>
<dbReference type="Gene3D" id="3.30.430.20">
    <property type="entry name" value="Gnk2 domain, C-X8-C-X2-C motif"/>
    <property type="match status" value="2"/>
</dbReference>
<sequence length="219" mass="23326">MPTTSMRCCLRLFAVLAIVISSGTRLSFAQNAIIPKYIDCPSSPPSPSPSPPPPSNTHQLLGALPSSTAPTGFASLSRGDGGDRAFVRSLCRGDVPVNDCKTCVQDAAAELNNNCSSSGGNRVAAIWYERCFLSYADTNASAYEKTYRQELYNRFNFSAATGAWAYYQLIGSLAARAVNGSTSPPMFATGHLLYDPNVPNGTLYGLVQCMRDLTAAECG</sequence>
<dbReference type="CDD" id="cd23509">
    <property type="entry name" value="Gnk2-like"/>
    <property type="match status" value="2"/>
</dbReference>
<comment type="similarity">
    <text evidence="5">Belongs to the cysteine-rich repeat secretory protein family.</text>
</comment>
<comment type="caution">
    <text evidence="9">The sequence shown here is derived from an EMBL/GenBank/DDBJ whole genome shotgun (WGS) entry which is preliminary data.</text>
</comment>
<dbReference type="GO" id="GO:0005576">
    <property type="term" value="C:extracellular region"/>
    <property type="evidence" value="ECO:0007669"/>
    <property type="project" value="UniProtKB-SubCell"/>
</dbReference>
<dbReference type="EMBL" id="RWGY01001067">
    <property type="protein sequence ID" value="TVT97131.1"/>
    <property type="molecule type" value="Genomic_DNA"/>
</dbReference>
<evidence type="ECO:0000256" key="7">
    <source>
        <dbReference type="SAM" id="SignalP"/>
    </source>
</evidence>
<feature type="chain" id="PRO_5023815003" description="Gnk2-homologous domain-containing protein" evidence="7">
    <location>
        <begin position="30"/>
        <end position="219"/>
    </location>
</feature>
<feature type="region of interest" description="Disordered" evidence="6">
    <location>
        <begin position="42"/>
        <end position="62"/>
    </location>
</feature>
<organism evidence="9 10">
    <name type="scientific">Eragrostis curvula</name>
    <name type="common">weeping love grass</name>
    <dbReference type="NCBI Taxonomy" id="38414"/>
    <lineage>
        <taxon>Eukaryota</taxon>
        <taxon>Viridiplantae</taxon>
        <taxon>Streptophyta</taxon>
        <taxon>Embryophyta</taxon>
        <taxon>Tracheophyta</taxon>
        <taxon>Spermatophyta</taxon>
        <taxon>Magnoliopsida</taxon>
        <taxon>Liliopsida</taxon>
        <taxon>Poales</taxon>
        <taxon>Poaceae</taxon>
        <taxon>PACMAD clade</taxon>
        <taxon>Chloridoideae</taxon>
        <taxon>Eragrostideae</taxon>
        <taxon>Eragrostidinae</taxon>
        <taxon>Eragrostis</taxon>
    </lineage>
</organism>
<dbReference type="InterPro" id="IPR050581">
    <property type="entry name" value="CRR_secretory_protein"/>
</dbReference>
<feature type="compositionally biased region" description="Pro residues" evidence="6">
    <location>
        <begin position="42"/>
        <end position="55"/>
    </location>
</feature>